<dbReference type="CDD" id="cd11301">
    <property type="entry name" value="Fut1_Fut2_like"/>
    <property type="match status" value="1"/>
</dbReference>
<dbReference type="PANTHER" id="PTHR11927">
    <property type="entry name" value="GALACTOSIDE 2-L-FUCOSYLTRANSFERASE"/>
    <property type="match status" value="1"/>
</dbReference>
<dbReference type="InterPro" id="IPR002516">
    <property type="entry name" value="Glyco_trans_11"/>
</dbReference>
<protein>
    <submittedName>
        <fullName evidence="3">O-antigen biosynthesis glycosyltransferase WbnK</fullName>
    </submittedName>
</protein>
<keyword evidence="4" id="KW-1185">Reference proteome</keyword>
<keyword evidence="1" id="KW-0328">Glycosyltransferase</keyword>
<dbReference type="EMBL" id="BAABRI010000004">
    <property type="protein sequence ID" value="GAA5481739.1"/>
    <property type="molecule type" value="Genomic_DNA"/>
</dbReference>
<dbReference type="Proteomes" id="UP001476282">
    <property type="component" value="Unassembled WGS sequence"/>
</dbReference>
<evidence type="ECO:0000313" key="3">
    <source>
        <dbReference type="EMBL" id="GAA5481739.1"/>
    </source>
</evidence>
<reference evidence="3 4" key="1">
    <citation type="submission" date="2024-02" db="EMBL/GenBank/DDBJ databases">
        <title>Haloferula sargassicola NBRC 104335.</title>
        <authorList>
            <person name="Ichikawa N."/>
            <person name="Katano-Makiyama Y."/>
            <person name="Hidaka K."/>
        </authorList>
    </citation>
    <scope>NUCLEOTIDE SEQUENCE [LARGE SCALE GENOMIC DNA]</scope>
    <source>
        <strain evidence="3 4">NBRC 104335</strain>
    </source>
</reference>
<evidence type="ECO:0000256" key="2">
    <source>
        <dbReference type="ARBA" id="ARBA00022679"/>
    </source>
</evidence>
<proteinExistence type="predicted"/>
<evidence type="ECO:0000313" key="4">
    <source>
        <dbReference type="Proteomes" id="UP001476282"/>
    </source>
</evidence>
<sequence>MTGRGATSSVVAIIKGGLGNQLFAYAGARAFALRAGRVLFLDDESGFQLDGYGRTFRLDRFPIQAEPAPASLRLGNPKTLRHRWLRSIDRFRKPSRRRYFAEKKTVVAADLLDFRSSRSVVYLNGYWQDPACFEDFAAEIRRELSPPELEAPLDRALEREIRSTESVLVHVRRIRYSPKLTANYYAAAISLATHGVDAPRFEVFGDDLAWAREHLDFGRHPARFHDDPGCDELRDFRLMSACRHAIVANSSFSWWAAWLEKRPGKKVWTPAEPGWPLKPAPGWATVPSPLES</sequence>
<organism evidence="3 4">
    <name type="scientific">Haloferula sargassicola</name>
    <dbReference type="NCBI Taxonomy" id="490096"/>
    <lineage>
        <taxon>Bacteria</taxon>
        <taxon>Pseudomonadati</taxon>
        <taxon>Verrucomicrobiota</taxon>
        <taxon>Verrucomicrobiia</taxon>
        <taxon>Verrucomicrobiales</taxon>
        <taxon>Verrucomicrobiaceae</taxon>
        <taxon>Haloferula</taxon>
    </lineage>
</organism>
<keyword evidence="2" id="KW-0808">Transferase</keyword>
<gene>
    <name evidence="3" type="primary">wbnK</name>
    <name evidence="3" type="ORF">Hsar01_00950</name>
</gene>
<name>A0ABP9UNY6_9BACT</name>
<dbReference type="PANTHER" id="PTHR11927:SF9">
    <property type="entry name" value="L-FUCOSYLTRANSFERASE"/>
    <property type="match status" value="1"/>
</dbReference>
<dbReference type="Pfam" id="PF01531">
    <property type="entry name" value="Glyco_transf_11"/>
    <property type="match status" value="1"/>
</dbReference>
<comment type="caution">
    <text evidence="3">The sequence shown here is derived from an EMBL/GenBank/DDBJ whole genome shotgun (WGS) entry which is preliminary data.</text>
</comment>
<accession>A0ABP9UNY6</accession>
<evidence type="ECO:0000256" key="1">
    <source>
        <dbReference type="ARBA" id="ARBA00022676"/>
    </source>
</evidence>